<reference evidence="1 2" key="1">
    <citation type="submission" date="2013-06" db="EMBL/GenBank/DDBJ databases">
        <title>Rumen cellulosomics: divergent fiber-degrading strategies revealed by comparative genome-wide analysis of six Ruminococcal strains.</title>
        <authorList>
            <person name="Dassa B."/>
            <person name="Borovok I."/>
            <person name="Lamed R."/>
            <person name="Flint H."/>
            <person name="Yeoman C.J."/>
            <person name="White B."/>
            <person name="Bayer E.A."/>
        </authorList>
    </citation>
    <scope>NUCLEOTIDE SEQUENCE [LARGE SCALE GENOMIC DNA]</scope>
    <source>
        <strain evidence="1 2">SY3</strain>
    </source>
</reference>
<dbReference type="PATRIC" id="fig|1341156.4.peg.1206"/>
<gene>
    <name evidence="1" type="ORF">RASY3_09560</name>
</gene>
<dbReference type="EMBL" id="JEOB01000002">
    <property type="protein sequence ID" value="EXM40302.1"/>
    <property type="molecule type" value="Genomic_DNA"/>
</dbReference>
<name>A0A011V494_RUMAL</name>
<comment type="caution">
    <text evidence="1">The sequence shown here is derived from an EMBL/GenBank/DDBJ whole genome shotgun (WGS) entry which is preliminary data.</text>
</comment>
<protein>
    <submittedName>
        <fullName evidence="1">Uncharacterized protein</fullName>
    </submittedName>
</protein>
<proteinExistence type="predicted"/>
<evidence type="ECO:0000313" key="2">
    <source>
        <dbReference type="Proteomes" id="UP000021369"/>
    </source>
</evidence>
<accession>A0A011V494</accession>
<dbReference type="Proteomes" id="UP000021369">
    <property type="component" value="Unassembled WGS sequence"/>
</dbReference>
<organism evidence="1 2">
    <name type="scientific">Ruminococcus albus SY3</name>
    <dbReference type="NCBI Taxonomy" id="1341156"/>
    <lineage>
        <taxon>Bacteria</taxon>
        <taxon>Bacillati</taxon>
        <taxon>Bacillota</taxon>
        <taxon>Clostridia</taxon>
        <taxon>Eubacteriales</taxon>
        <taxon>Oscillospiraceae</taxon>
        <taxon>Ruminococcus</taxon>
    </lineage>
</organism>
<sequence length="93" mass="10524">MLNSTFEFIIVYHIMEKKSTDVAVSLSMVIRMPSSGINQGAQALLSYKYGSKNYDRVMQTAKTLLRAVIKEATTFILTISKFYGKSWRAFAIC</sequence>
<evidence type="ECO:0000313" key="1">
    <source>
        <dbReference type="EMBL" id="EXM40302.1"/>
    </source>
</evidence>
<keyword evidence="2" id="KW-1185">Reference proteome</keyword>
<dbReference type="AlphaFoldDB" id="A0A011V494"/>